<evidence type="ECO:0000256" key="1">
    <source>
        <dbReference type="SAM" id="MobiDB-lite"/>
    </source>
</evidence>
<organism evidence="2 3">
    <name type="scientific">Mycobacterium mantenii</name>
    <dbReference type="NCBI Taxonomy" id="560555"/>
    <lineage>
        <taxon>Bacteria</taxon>
        <taxon>Bacillati</taxon>
        <taxon>Actinomycetota</taxon>
        <taxon>Actinomycetes</taxon>
        <taxon>Mycobacteriales</taxon>
        <taxon>Mycobacteriaceae</taxon>
        <taxon>Mycobacterium</taxon>
        <taxon>Mycobacterium avium complex (MAC)</taxon>
    </lineage>
</organism>
<feature type="region of interest" description="Disordered" evidence="1">
    <location>
        <begin position="75"/>
        <end position="101"/>
    </location>
</feature>
<name>A0ABN6A4S8_MYCNT</name>
<protein>
    <submittedName>
        <fullName evidence="2">Uncharacterized protein</fullName>
    </submittedName>
</protein>
<reference evidence="2 3" key="1">
    <citation type="journal article" date="2019" name="Emerg. Microbes Infect.">
        <title>Comprehensive subspecies identification of 175 nontuberculous mycobacteria species based on 7547 genomic profiles.</title>
        <authorList>
            <person name="Matsumoto Y."/>
            <person name="Kinjo T."/>
            <person name="Motooka D."/>
            <person name="Nabeya D."/>
            <person name="Jung N."/>
            <person name="Uechi K."/>
            <person name="Horii T."/>
            <person name="Iida T."/>
            <person name="Fujita J."/>
            <person name="Nakamura S."/>
        </authorList>
    </citation>
    <scope>NUCLEOTIDE SEQUENCE [LARGE SCALE GENOMIC DNA]</scope>
    <source>
        <strain evidence="2 3">JCM 18113</strain>
    </source>
</reference>
<proteinExistence type="predicted"/>
<sequence>MVCVVSATRITRLPFGSGCTTAVAVASGGGPGGGGSAYGGGGYGAGGGGGYGGVADRAGWRIDRPVAQLRTDPAVTVGGAVGGDDERPDPAAVELGGEQIG</sequence>
<dbReference type="Proteomes" id="UP000465812">
    <property type="component" value="Chromosome"/>
</dbReference>
<keyword evidence="3" id="KW-1185">Reference proteome</keyword>
<evidence type="ECO:0000313" key="2">
    <source>
        <dbReference type="EMBL" id="BBY36596.1"/>
    </source>
</evidence>
<dbReference type="EMBL" id="AP022590">
    <property type="protein sequence ID" value="BBY36596.1"/>
    <property type="molecule type" value="Genomic_DNA"/>
</dbReference>
<evidence type="ECO:0000313" key="3">
    <source>
        <dbReference type="Proteomes" id="UP000465812"/>
    </source>
</evidence>
<accession>A0ABN6A4S8</accession>
<gene>
    <name evidence="2" type="ORF">MMAN_07300</name>
</gene>